<dbReference type="SMART" id="SM00738">
    <property type="entry name" value="NGN"/>
    <property type="match status" value="1"/>
</dbReference>
<keyword evidence="2" id="KW-0805">Transcription regulation</keyword>
<dbReference type="InterPro" id="IPR043425">
    <property type="entry name" value="NusG-like"/>
</dbReference>
<dbReference type="InterPro" id="IPR006645">
    <property type="entry name" value="NGN-like_dom"/>
</dbReference>
<gene>
    <name evidence="5" type="ordered locus">Ppha_0626</name>
</gene>
<dbReference type="SUPFAM" id="SSF50104">
    <property type="entry name" value="Translation proteins SH3-like domain"/>
    <property type="match status" value="1"/>
</dbReference>
<protein>
    <submittedName>
        <fullName evidence="5">NusG antitermination factor</fullName>
    </submittedName>
</protein>
<dbReference type="Gene3D" id="3.30.70.940">
    <property type="entry name" value="NusG, N-terminal domain"/>
    <property type="match status" value="1"/>
</dbReference>
<dbReference type="PANTHER" id="PTHR30265">
    <property type="entry name" value="RHO-INTERACTING TRANSCRIPTION TERMINATION FACTOR NUSG"/>
    <property type="match status" value="1"/>
</dbReference>
<dbReference type="Pfam" id="PF00467">
    <property type="entry name" value="KOW"/>
    <property type="match status" value="1"/>
</dbReference>
<dbReference type="RefSeq" id="WP_012507421.1">
    <property type="nucleotide sequence ID" value="NC_011060.1"/>
</dbReference>
<dbReference type="InterPro" id="IPR036735">
    <property type="entry name" value="NGN_dom_sf"/>
</dbReference>
<dbReference type="AlphaFoldDB" id="B4SDI7"/>
<evidence type="ECO:0000256" key="2">
    <source>
        <dbReference type="ARBA" id="ARBA00023015"/>
    </source>
</evidence>
<evidence type="ECO:0000259" key="4">
    <source>
        <dbReference type="SMART" id="SM00738"/>
    </source>
</evidence>
<dbReference type="InterPro" id="IPR008991">
    <property type="entry name" value="Translation_prot_SH3-like_sf"/>
</dbReference>
<accession>B4SDI7</accession>
<dbReference type="STRING" id="324925.Ppha_0626"/>
<organism evidence="5 6">
    <name type="scientific">Pelodictyon phaeoclathratiforme (strain DSM 5477 / BU-1)</name>
    <dbReference type="NCBI Taxonomy" id="324925"/>
    <lineage>
        <taxon>Bacteria</taxon>
        <taxon>Pseudomonadati</taxon>
        <taxon>Chlorobiota</taxon>
        <taxon>Chlorobiia</taxon>
        <taxon>Chlorobiales</taxon>
        <taxon>Chlorobiaceae</taxon>
        <taxon>Chlorobium/Pelodictyon group</taxon>
        <taxon>Pelodictyon</taxon>
    </lineage>
</organism>
<keyword evidence="6" id="KW-1185">Reference proteome</keyword>
<dbReference type="KEGG" id="pph:Ppha_0626"/>
<dbReference type="NCBIfam" id="NF033644">
    <property type="entry name" value="antiterm_UpxY"/>
    <property type="match status" value="1"/>
</dbReference>
<name>B4SDI7_PELPB</name>
<keyword evidence="1" id="KW-0889">Transcription antitermination</keyword>
<dbReference type="HOGENOM" id="CLU_067287_5_1_10"/>
<sequence length="196" mass="22356">MDDVRNLLWYAVYVRSRYEKKVYQLLLEQGVVSFLPLLDTWKQWSDRKKRVSEPLFRGYVFVNIDLVREKIRVLDTEGVVKFIGIGRVPSVIVQRDIDWLKQLVREPDAIHRHVVSLPAGQRVKVLAGPFKDFEGVVVKQGRESRLVVFFESIMQGVEVTIFPDVLAPIAVAPSPVQGVAPLSGKLASVEKHLLRL</sequence>
<dbReference type="eggNOG" id="COG0250">
    <property type="taxonomic scope" value="Bacteria"/>
</dbReference>
<keyword evidence="3" id="KW-0804">Transcription</keyword>
<dbReference type="InterPro" id="IPR005824">
    <property type="entry name" value="KOW"/>
</dbReference>
<dbReference type="PANTHER" id="PTHR30265:SF4">
    <property type="entry name" value="KOW MOTIF FAMILY PROTEIN, EXPRESSED"/>
    <property type="match status" value="1"/>
</dbReference>
<evidence type="ECO:0000256" key="3">
    <source>
        <dbReference type="ARBA" id="ARBA00023163"/>
    </source>
</evidence>
<evidence type="ECO:0000313" key="6">
    <source>
        <dbReference type="Proteomes" id="UP000002724"/>
    </source>
</evidence>
<dbReference type="SUPFAM" id="SSF82679">
    <property type="entry name" value="N-utilization substance G protein NusG, N-terminal domain"/>
    <property type="match status" value="1"/>
</dbReference>
<evidence type="ECO:0000256" key="1">
    <source>
        <dbReference type="ARBA" id="ARBA00022814"/>
    </source>
</evidence>
<dbReference type="GO" id="GO:0031564">
    <property type="term" value="P:transcription antitermination"/>
    <property type="evidence" value="ECO:0007669"/>
    <property type="project" value="UniProtKB-KW"/>
</dbReference>
<dbReference type="EMBL" id="CP001110">
    <property type="protein sequence ID" value="ACF42926.1"/>
    <property type="molecule type" value="Genomic_DNA"/>
</dbReference>
<dbReference type="Pfam" id="PF02357">
    <property type="entry name" value="NusG"/>
    <property type="match status" value="1"/>
</dbReference>
<dbReference type="GO" id="GO:0006354">
    <property type="term" value="P:DNA-templated transcription elongation"/>
    <property type="evidence" value="ECO:0007669"/>
    <property type="project" value="InterPro"/>
</dbReference>
<evidence type="ECO:0000313" key="5">
    <source>
        <dbReference type="EMBL" id="ACF42926.1"/>
    </source>
</evidence>
<reference evidence="5 6" key="1">
    <citation type="submission" date="2008-06" db="EMBL/GenBank/DDBJ databases">
        <title>Complete sequence of Pelodictyon phaeoclathratiforme BU-1.</title>
        <authorList>
            <consortium name="US DOE Joint Genome Institute"/>
            <person name="Lucas S."/>
            <person name="Copeland A."/>
            <person name="Lapidus A."/>
            <person name="Glavina del Rio T."/>
            <person name="Dalin E."/>
            <person name="Tice H."/>
            <person name="Bruce D."/>
            <person name="Goodwin L."/>
            <person name="Pitluck S."/>
            <person name="Schmutz J."/>
            <person name="Larimer F."/>
            <person name="Land M."/>
            <person name="Hauser L."/>
            <person name="Kyrpides N."/>
            <person name="Mikhailova N."/>
            <person name="Liu Z."/>
            <person name="Li T."/>
            <person name="Zhao F."/>
            <person name="Overmann J."/>
            <person name="Bryant D.A."/>
            <person name="Richardson P."/>
        </authorList>
    </citation>
    <scope>NUCLEOTIDE SEQUENCE [LARGE SCALE GENOMIC DNA]</scope>
    <source>
        <strain evidence="6">DSM 5477 / BU-1</strain>
    </source>
</reference>
<feature type="domain" description="NusG-like N-terminal" evidence="4">
    <location>
        <begin position="9"/>
        <end position="104"/>
    </location>
</feature>
<dbReference type="Proteomes" id="UP000002724">
    <property type="component" value="Chromosome"/>
</dbReference>
<proteinExistence type="predicted"/>
<dbReference type="OrthoDB" id="9796143at2"/>